<dbReference type="InterPro" id="IPR001466">
    <property type="entry name" value="Beta-lactam-related"/>
</dbReference>
<evidence type="ECO:0000259" key="1">
    <source>
        <dbReference type="Pfam" id="PF00144"/>
    </source>
</evidence>
<dbReference type="SUPFAM" id="SSF56601">
    <property type="entry name" value="beta-lactamase/transpeptidase-like"/>
    <property type="match status" value="1"/>
</dbReference>
<dbReference type="InterPro" id="IPR052907">
    <property type="entry name" value="Beta-lactamase/esterase"/>
</dbReference>
<evidence type="ECO:0000313" key="3">
    <source>
        <dbReference type="Proteomes" id="UP000280698"/>
    </source>
</evidence>
<comment type="caution">
    <text evidence="2">The sequence shown here is derived from an EMBL/GenBank/DDBJ whole genome shotgun (WGS) entry which is preliminary data.</text>
</comment>
<organism evidence="2 3">
    <name type="scientific">Micromonospora solifontis</name>
    <dbReference type="NCBI Taxonomy" id="2487138"/>
    <lineage>
        <taxon>Bacteria</taxon>
        <taxon>Bacillati</taxon>
        <taxon>Actinomycetota</taxon>
        <taxon>Actinomycetes</taxon>
        <taxon>Micromonosporales</taxon>
        <taxon>Micromonosporaceae</taxon>
        <taxon>Micromonospora</taxon>
    </lineage>
</organism>
<evidence type="ECO:0000313" key="2">
    <source>
        <dbReference type="EMBL" id="RNL91965.1"/>
    </source>
</evidence>
<dbReference type="RefSeq" id="WP_123243028.1">
    <property type="nucleotide sequence ID" value="NZ_JAAHBY010000088.1"/>
</dbReference>
<accession>A0ABX9WBB8</accession>
<reference evidence="2 3" key="1">
    <citation type="submission" date="2018-11" db="EMBL/GenBank/DDBJ databases">
        <title>Micromonospora sp. PPF5-17, a new actinomycetes isolated from a hot spring soil.</title>
        <authorList>
            <person name="Thawai C."/>
        </authorList>
    </citation>
    <scope>NUCLEOTIDE SEQUENCE [LARGE SCALE GENOMIC DNA]</scope>
    <source>
        <strain evidence="2 3">PPF5-17</strain>
    </source>
</reference>
<keyword evidence="2" id="KW-0378">Hydrolase</keyword>
<gene>
    <name evidence="2" type="ORF">EFE23_23100</name>
</gene>
<proteinExistence type="predicted"/>
<dbReference type="Proteomes" id="UP000280698">
    <property type="component" value="Unassembled WGS sequence"/>
</dbReference>
<dbReference type="PANTHER" id="PTHR43319">
    <property type="entry name" value="BETA-LACTAMASE-RELATED"/>
    <property type="match status" value="1"/>
</dbReference>
<name>A0ABX9WBB8_9ACTN</name>
<keyword evidence="3" id="KW-1185">Reference proteome</keyword>
<dbReference type="Pfam" id="PF00144">
    <property type="entry name" value="Beta-lactamase"/>
    <property type="match status" value="1"/>
</dbReference>
<dbReference type="GO" id="GO:0016787">
    <property type="term" value="F:hydrolase activity"/>
    <property type="evidence" value="ECO:0007669"/>
    <property type="project" value="UniProtKB-KW"/>
</dbReference>
<dbReference type="EMBL" id="RJLN01000088">
    <property type="protein sequence ID" value="RNL91965.1"/>
    <property type="molecule type" value="Genomic_DNA"/>
</dbReference>
<feature type="domain" description="Beta-lactamase-related" evidence="1">
    <location>
        <begin position="14"/>
        <end position="130"/>
    </location>
</feature>
<dbReference type="PANTHER" id="PTHR43319:SF3">
    <property type="entry name" value="BETA-LACTAMASE-RELATED DOMAIN-CONTAINING PROTEIN"/>
    <property type="match status" value="1"/>
</dbReference>
<dbReference type="InterPro" id="IPR012338">
    <property type="entry name" value="Beta-lactam/transpept-like"/>
</dbReference>
<sequence length="242" mass="25600">MHARFAPVRDCFHDLFSAGRETGAALTIWYDGRPVVDLIGGSRSAVPVGAVVPAVGADDPWRPDTLVNVYSVGKPVVALCLLTLVDRGLVDLDAAVSAYWPGFRAPATVRQVLSHTAGLPAFPVPRPAEAVADWHATAPALARLYAGLLAGGTLDGVRLFSPELVAEATRVQYAGPDLVLDRPAYWTLGMGWEPDGSWGMGGIGGSSAWADPERGYTFAYATARLADHDRVEDLVAALHACL</sequence>
<dbReference type="Gene3D" id="3.40.710.10">
    <property type="entry name" value="DD-peptidase/beta-lactamase superfamily"/>
    <property type="match status" value="2"/>
</dbReference>
<protein>
    <submittedName>
        <fullName evidence="2">Class A beta-lactamase-related serine hydrolase</fullName>
    </submittedName>
</protein>